<accession>A0A3M7Q540</accession>
<feature type="signal peptide" evidence="1">
    <location>
        <begin position="1"/>
        <end position="24"/>
    </location>
</feature>
<dbReference type="EMBL" id="REGN01007350">
    <property type="protein sequence ID" value="RNA06537.1"/>
    <property type="molecule type" value="Genomic_DNA"/>
</dbReference>
<proteinExistence type="predicted"/>
<keyword evidence="3" id="KW-1185">Reference proteome</keyword>
<protein>
    <submittedName>
        <fullName evidence="2">Uncharacterized protein</fullName>
    </submittedName>
</protein>
<organism evidence="2 3">
    <name type="scientific">Brachionus plicatilis</name>
    <name type="common">Marine rotifer</name>
    <name type="synonym">Brachionus muelleri</name>
    <dbReference type="NCBI Taxonomy" id="10195"/>
    <lineage>
        <taxon>Eukaryota</taxon>
        <taxon>Metazoa</taxon>
        <taxon>Spiralia</taxon>
        <taxon>Gnathifera</taxon>
        <taxon>Rotifera</taxon>
        <taxon>Eurotatoria</taxon>
        <taxon>Monogononta</taxon>
        <taxon>Pseudotrocha</taxon>
        <taxon>Ploima</taxon>
        <taxon>Brachionidae</taxon>
        <taxon>Brachionus</taxon>
    </lineage>
</organism>
<evidence type="ECO:0000313" key="2">
    <source>
        <dbReference type="EMBL" id="RNA06537.1"/>
    </source>
</evidence>
<reference evidence="2 3" key="1">
    <citation type="journal article" date="2018" name="Sci. Rep.">
        <title>Genomic signatures of local adaptation to the degree of environmental predictability in rotifers.</title>
        <authorList>
            <person name="Franch-Gras L."/>
            <person name="Hahn C."/>
            <person name="Garcia-Roger E.M."/>
            <person name="Carmona M.J."/>
            <person name="Serra M."/>
            <person name="Gomez A."/>
        </authorList>
    </citation>
    <scope>NUCLEOTIDE SEQUENCE [LARGE SCALE GENOMIC DNA]</scope>
    <source>
        <strain evidence="2">HYR1</strain>
    </source>
</reference>
<evidence type="ECO:0000313" key="3">
    <source>
        <dbReference type="Proteomes" id="UP000276133"/>
    </source>
</evidence>
<evidence type="ECO:0000256" key="1">
    <source>
        <dbReference type="SAM" id="SignalP"/>
    </source>
</evidence>
<feature type="chain" id="PRO_5018182508" evidence="1">
    <location>
        <begin position="25"/>
        <end position="136"/>
    </location>
</feature>
<keyword evidence="1" id="KW-0732">Signal</keyword>
<comment type="caution">
    <text evidence="2">The sequence shown here is derived from an EMBL/GenBank/DDBJ whole genome shotgun (WGS) entry which is preliminary data.</text>
</comment>
<gene>
    <name evidence="2" type="ORF">BpHYR1_032290</name>
</gene>
<dbReference type="AlphaFoldDB" id="A0A3M7Q540"/>
<dbReference type="Proteomes" id="UP000276133">
    <property type="component" value="Unassembled WGS sequence"/>
</dbReference>
<name>A0A3M7Q540_BRAPC</name>
<dbReference type="OrthoDB" id="10450734at2759"/>
<sequence length="136" mass="15938">MSRKIEKIVAVFGLICCIASLSECREDMSLNNGINNKVLDEKLSLIRSIKKDIENQYYLINTIAENLISESDIPDFYREVLKNKAKLDSLVPKESSSEIDLNENFNERQNFMKRFDWFKRNMYTSRYSKIPVIRTG</sequence>